<dbReference type="Gene3D" id="3.40.30.10">
    <property type="entry name" value="Glutaredoxin"/>
    <property type="match status" value="1"/>
</dbReference>
<reference evidence="8 9" key="1">
    <citation type="journal article" date="2015" name="Nature">
        <title>rRNA introns, odd ribosomes, and small enigmatic genomes across a large radiation of phyla.</title>
        <authorList>
            <person name="Brown C.T."/>
            <person name="Hug L.A."/>
            <person name="Thomas B.C."/>
            <person name="Sharon I."/>
            <person name="Castelle C.J."/>
            <person name="Singh A."/>
            <person name="Wilkins M.J."/>
            <person name="Williams K.H."/>
            <person name="Banfield J.F."/>
        </authorList>
    </citation>
    <scope>NUCLEOTIDE SEQUENCE [LARGE SCALE GENOMIC DNA]</scope>
</reference>
<dbReference type="GO" id="GO:0016491">
    <property type="term" value="F:oxidoreductase activity"/>
    <property type="evidence" value="ECO:0007669"/>
    <property type="project" value="UniProtKB-KW"/>
</dbReference>
<evidence type="ECO:0000256" key="3">
    <source>
        <dbReference type="ARBA" id="ARBA00023002"/>
    </source>
</evidence>
<keyword evidence="3" id="KW-0560">Oxidoreductase</keyword>
<proteinExistence type="inferred from homology"/>
<dbReference type="Pfam" id="PF13462">
    <property type="entry name" value="Thioredoxin_4"/>
    <property type="match status" value="1"/>
</dbReference>
<dbReference type="InterPro" id="IPR036249">
    <property type="entry name" value="Thioredoxin-like_sf"/>
</dbReference>
<protein>
    <submittedName>
        <fullName evidence="8">DSBA oxidoreductase</fullName>
    </submittedName>
</protein>
<feature type="domain" description="Thioredoxin-like fold" evidence="7">
    <location>
        <begin position="60"/>
        <end position="214"/>
    </location>
</feature>
<keyword evidence="6" id="KW-0812">Transmembrane</keyword>
<name>A0A0G1JNQ6_9BACT</name>
<evidence type="ECO:0000256" key="5">
    <source>
        <dbReference type="ARBA" id="ARBA00023284"/>
    </source>
</evidence>
<evidence type="ECO:0000259" key="7">
    <source>
        <dbReference type="Pfam" id="PF13462"/>
    </source>
</evidence>
<sequence>MTTNIYMNDWKLILKVVIGSALLLFVVIFGLSKMAGPEGGLKVDEQVLLEGARFVKENGETKVTVVKFSDIQCPACKTAEGQTKELFDKPGVKVVMRHFPLPANVHRYSLISAKAVEAGRVLGKGWEMMNLMFEKQEEWSESGKPEELFVEYAKSLGLDDDLFKKKMESDEVRDMVQTDENLANSLQLSGTPTFFVNGEQIASPFVVDKVKELLGEK</sequence>
<dbReference type="AlphaFoldDB" id="A0A0G1JNQ6"/>
<comment type="caution">
    <text evidence="8">The sequence shown here is derived from an EMBL/GenBank/DDBJ whole genome shotgun (WGS) entry which is preliminary data.</text>
</comment>
<organism evidence="8 9">
    <name type="scientific">Candidatus Collierbacteria bacterium GW2011_GWB1_44_6</name>
    <dbReference type="NCBI Taxonomy" id="1618384"/>
    <lineage>
        <taxon>Bacteria</taxon>
        <taxon>Candidatus Collieribacteriota</taxon>
    </lineage>
</organism>
<comment type="similarity">
    <text evidence="1">Belongs to the thioredoxin family. DsbA subfamily.</text>
</comment>
<gene>
    <name evidence="8" type="ORF">UW68_C0019G0002</name>
</gene>
<accession>A0A0G1JNQ6</accession>
<keyword evidence="4" id="KW-1015">Disulfide bond</keyword>
<dbReference type="PANTHER" id="PTHR13887">
    <property type="entry name" value="GLUTATHIONE S-TRANSFERASE KAPPA"/>
    <property type="match status" value="1"/>
</dbReference>
<dbReference type="InterPro" id="IPR012336">
    <property type="entry name" value="Thioredoxin-like_fold"/>
</dbReference>
<keyword evidence="6" id="KW-1133">Transmembrane helix</keyword>
<evidence type="ECO:0000256" key="6">
    <source>
        <dbReference type="SAM" id="Phobius"/>
    </source>
</evidence>
<keyword evidence="6" id="KW-0472">Membrane</keyword>
<dbReference type="SUPFAM" id="SSF52833">
    <property type="entry name" value="Thioredoxin-like"/>
    <property type="match status" value="1"/>
</dbReference>
<dbReference type="EMBL" id="LCJG01000019">
    <property type="protein sequence ID" value="KKT72988.1"/>
    <property type="molecule type" value="Genomic_DNA"/>
</dbReference>
<evidence type="ECO:0000256" key="2">
    <source>
        <dbReference type="ARBA" id="ARBA00022729"/>
    </source>
</evidence>
<evidence type="ECO:0000313" key="9">
    <source>
        <dbReference type="Proteomes" id="UP000034835"/>
    </source>
</evidence>
<keyword evidence="5" id="KW-0676">Redox-active center</keyword>
<evidence type="ECO:0000256" key="4">
    <source>
        <dbReference type="ARBA" id="ARBA00023157"/>
    </source>
</evidence>
<dbReference type="Proteomes" id="UP000034835">
    <property type="component" value="Unassembled WGS sequence"/>
</dbReference>
<keyword evidence="2" id="KW-0732">Signal</keyword>
<dbReference type="STRING" id="1618384.UW68_C0019G0002"/>
<feature type="transmembrane region" description="Helical" evidence="6">
    <location>
        <begin position="12"/>
        <end position="32"/>
    </location>
</feature>
<dbReference type="PANTHER" id="PTHR13887:SF14">
    <property type="entry name" value="DISULFIDE BOND FORMATION PROTEIN D"/>
    <property type="match status" value="1"/>
</dbReference>
<evidence type="ECO:0000313" key="8">
    <source>
        <dbReference type="EMBL" id="KKT72988.1"/>
    </source>
</evidence>
<evidence type="ECO:0000256" key="1">
    <source>
        <dbReference type="ARBA" id="ARBA00005791"/>
    </source>
</evidence>